<name>A0A0B8MYK4_TALPI</name>
<dbReference type="AlphaFoldDB" id="A0A0B8MYK4"/>
<gene>
    <name evidence="1" type="ORF">TCE0_038f12651</name>
</gene>
<keyword evidence="1" id="KW-0548">Nucleotidyltransferase</keyword>
<protein>
    <submittedName>
        <fullName evidence="1">Reverse transcriptase</fullName>
    </submittedName>
</protein>
<keyword evidence="2" id="KW-1185">Reference proteome</keyword>
<dbReference type="Proteomes" id="UP000053095">
    <property type="component" value="Unassembled WGS sequence"/>
</dbReference>
<keyword evidence="1" id="KW-0808">Transferase</keyword>
<dbReference type="EMBL" id="DF933834">
    <property type="protein sequence ID" value="GAM40358.1"/>
    <property type="molecule type" value="Genomic_DNA"/>
</dbReference>
<evidence type="ECO:0000313" key="2">
    <source>
        <dbReference type="Proteomes" id="UP000053095"/>
    </source>
</evidence>
<accession>A0A0B8MYK4</accession>
<evidence type="ECO:0000313" key="1">
    <source>
        <dbReference type="EMBL" id="GAM40358.1"/>
    </source>
</evidence>
<dbReference type="GO" id="GO:0003964">
    <property type="term" value="F:RNA-directed DNA polymerase activity"/>
    <property type="evidence" value="ECO:0007669"/>
    <property type="project" value="UniProtKB-KW"/>
</dbReference>
<proteinExistence type="predicted"/>
<reference evidence="2" key="1">
    <citation type="journal article" date="2015" name="Genome Announc.">
        <title>Draft genome sequence of Talaromyces cellulolyticus strain Y-94, a source of lignocellulosic biomass-degrading enzymes.</title>
        <authorList>
            <person name="Fujii T."/>
            <person name="Koike H."/>
            <person name="Sawayama S."/>
            <person name="Yano S."/>
            <person name="Inoue H."/>
        </authorList>
    </citation>
    <scope>NUCLEOTIDE SEQUENCE [LARGE SCALE GENOMIC DNA]</scope>
    <source>
        <strain evidence="2">Y-94</strain>
    </source>
</reference>
<sequence length="196" mass="21319">MKKKGKQEQAIAKAGVSLEALRGLAGSTVGVALGSMRRIYQAIVIPQMLYGAAAWYQPGLMTQKQITSTIRDFATTQKRAACLISGAFHTTAAEALNVKLHLLPIRQQLDQLIKMTAIRIRTGPSHGIPSGMLTRRTNEELTISGHTPICLTAPPGTFPWHEPPKIVIDEREKAISVHNSILKENAHTMVYTDGSG</sequence>
<keyword evidence="1" id="KW-0695">RNA-directed DNA polymerase</keyword>
<organism evidence="1 2">
    <name type="scientific">Talaromyces pinophilus</name>
    <name type="common">Penicillium pinophilum</name>
    <dbReference type="NCBI Taxonomy" id="128442"/>
    <lineage>
        <taxon>Eukaryota</taxon>
        <taxon>Fungi</taxon>
        <taxon>Dikarya</taxon>
        <taxon>Ascomycota</taxon>
        <taxon>Pezizomycotina</taxon>
        <taxon>Eurotiomycetes</taxon>
        <taxon>Eurotiomycetidae</taxon>
        <taxon>Eurotiales</taxon>
        <taxon>Trichocomaceae</taxon>
        <taxon>Talaromyces</taxon>
        <taxon>Talaromyces sect. Talaromyces</taxon>
    </lineage>
</organism>